<dbReference type="GO" id="GO:0016747">
    <property type="term" value="F:acyltransferase activity, transferring groups other than amino-acyl groups"/>
    <property type="evidence" value="ECO:0007669"/>
    <property type="project" value="InterPro"/>
</dbReference>
<feature type="domain" description="N-acetyltransferase" evidence="3">
    <location>
        <begin position="2"/>
        <end position="152"/>
    </location>
</feature>
<protein>
    <submittedName>
        <fullName evidence="4">GNAT family N-acetyltransferase</fullName>
    </submittedName>
</protein>
<dbReference type="InterPro" id="IPR000182">
    <property type="entry name" value="GNAT_dom"/>
</dbReference>
<evidence type="ECO:0000259" key="3">
    <source>
        <dbReference type="PROSITE" id="PS51186"/>
    </source>
</evidence>
<dbReference type="PROSITE" id="PS51186">
    <property type="entry name" value="GNAT"/>
    <property type="match status" value="1"/>
</dbReference>
<evidence type="ECO:0000313" key="4">
    <source>
        <dbReference type="EMBL" id="MBN7824044.1"/>
    </source>
</evidence>
<evidence type="ECO:0000256" key="1">
    <source>
        <dbReference type="ARBA" id="ARBA00022679"/>
    </source>
</evidence>
<organism evidence="4 5">
    <name type="scientific">Bowmanella dokdonensis</name>
    <dbReference type="NCBI Taxonomy" id="751969"/>
    <lineage>
        <taxon>Bacteria</taxon>
        <taxon>Pseudomonadati</taxon>
        <taxon>Pseudomonadota</taxon>
        <taxon>Gammaproteobacteria</taxon>
        <taxon>Alteromonadales</taxon>
        <taxon>Alteromonadaceae</taxon>
        <taxon>Bowmanella</taxon>
    </lineage>
</organism>
<comment type="caution">
    <text evidence="4">The sequence shown here is derived from an EMBL/GenBank/DDBJ whole genome shotgun (WGS) entry which is preliminary data.</text>
</comment>
<dbReference type="PANTHER" id="PTHR43877">
    <property type="entry name" value="AMINOALKYLPHOSPHONATE N-ACETYLTRANSFERASE-RELATED-RELATED"/>
    <property type="match status" value="1"/>
</dbReference>
<dbReference type="Gene3D" id="3.40.630.30">
    <property type="match status" value="1"/>
</dbReference>
<gene>
    <name evidence="4" type="ORF">J0A66_02285</name>
</gene>
<accession>A0A939DJT3</accession>
<dbReference type="EMBL" id="JAFKCV010000001">
    <property type="protein sequence ID" value="MBN7824044.1"/>
    <property type="molecule type" value="Genomic_DNA"/>
</dbReference>
<proteinExistence type="predicted"/>
<dbReference type="PANTHER" id="PTHR43877:SF1">
    <property type="entry name" value="ACETYLTRANSFERASE"/>
    <property type="match status" value="1"/>
</dbReference>
<reference evidence="4" key="1">
    <citation type="submission" date="2021-03" db="EMBL/GenBank/DDBJ databases">
        <title>novel species isolated from a fishpond in China.</title>
        <authorList>
            <person name="Lu H."/>
            <person name="Cai Z."/>
        </authorList>
    </citation>
    <scope>NUCLEOTIDE SEQUENCE</scope>
    <source>
        <strain evidence="4">JCM 30855</strain>
    </source>
</reference>
<evidence type="ECO:0000313" key="5">
    <source>
        <dbReference type="Proteomes" id="UP000664654"/>
    </source>
</evidence>
<dbReference type="Pfam" id="PF00583">
    <property type="entry name" value="Acetyltransf_1"/>
    <property type="match status" value="1"/>
</dbReference>
<dbReference type="AlphaFoldDB" id="A0A939DJT3"/>
<keyword evidence="5" id="KW-1185">Reference proteome</keyword>
<keyword evidence="1" id="KW-0808">Transferase</keyword>
<dbReference type="CDD" id="cd04301">
    <property type="entry name" value="NAT_SF"/>
    <property type="match status" value="1"/>
</dbReference>
<dbReference type="InterPro" id="IPR050832">
    <property type="entry name" value="Bact_Acetyltransf"/>
</dbReference>
<dbReference type="SUPFAM" id="SSF55729">
    <property type="entry name" value="Acyl-CoA N-acyltransferases (Nat)"/>
    <property type="match status" value="1"/>
</dbReference>
<evidence type="ECO:0000256" key="2">
    <source>
        <dbReference type="ARBA" id="ARBA00023315"/>
    </source>
</evidence>
<dbReference type="Proteomes" id="UP000664654">
    <property type="component" value="Unassembled WGS sequence"/>
</dbReference>
<dbReference type="RefSeq" id="WP_206572142.1">
    <property type="nucleotide sequence ID" value="NZ_JAFKCV010000001.1"/>
</dbReference>
<dbReference type="InterPro" id="IPR016181">
    <property type="entry name" value="Acyl_CoA_acyltransferase"/>
</dbReference>
<keyword evidence="2" id="KW-0012">Acyltransferase</keyword>
<name>A0A939DJT3_9ALTE</name>
<sequence>MIKIRSARPEEAEELSKLALRSKGYWSYSADFLAACEEELRVSSAQLSDSHWHCLVAELDSELLGYALLDGRLSQNWELEALFVEPDWIGKGIGRRLMDAVKELMRQTGVTRLVIQGDPNADAFYLAAGARQIGQRESASIKGRVLPLFELTVS</sequence>